<organism evidence="1 2">
    <name type="scientific">Roseivirga echinicomitans</name>
    <dbReference type="NCBI Taxonomy" id="296218"/>
    <lineage>
        <taxon>Bacteria</taxon>
        <taxon>Pseudomonadati</taxon>
        <taxon>Bacteroidota</taxon>
        <taxon>Cytophagia</taxon>
        <taxon>Cytophagales</taxon>
        <taxon>Roseivirgaceae</taxon>
        <taxon>Roseivirga</taxon>
    </lineage>
</organism>
<dbReference type="AlphaFoldDB" id="A0A150XJU4"/>
<dbReference type="Proteomes" id="UP000075615">
    <property type="component" value="Unassembled WGS sequence"/>
</dbReference>
<sequence>MKKVLIGLFFVFAVIVYFVASSSSYGEKLEFNGTDVYYTDLVTETDAQKLGDYLIESEFADGNGKSVQLTRRDSTYLFRMVVIDGVTEDSTKDISFKALAMLISMEVFDDAPVELEACSNTFETLRVYK</sequence>
<evidence type="ECO:0000313" key="1">
    <source>
        <dbReference type="EMBL" id="KYG78980.1"/>
    </source>
</evidence>
<dbReference type="RefSeq" id="WP_068415028.1">
    <property type="nucleotide sequence ID" value="NZ_LRDB01000012.1"/>
</dbReference>
<protein>
    <submittedName>
        <fullName evidence="1">Uncharacterized protein</fullName>
    </submittedName>
</protein>
<keyword evidence="2" id="KW-1185">Reference proteome</keyword>
<dbReference type="EMBL" id="LRDB01000012">
    <property type="protein sequence ID" value="KYG78980.1"/>
    <property type="molecule type" value="Genomic_DNA"/>
</dbReference>
<evidence type="ECO:0000313" key="2">
    <source>
        <dbReference type="Proteomes" id="UP000075615"/>
    </source>
</evidence>
<reference evidence="1 2" key="1">
    <citation type="submission" date="2016-01" db="EMBL/GenBank/DDBJ databases">
        <title>Genome sequencing of Roseivirga echinicomitans KMM 6058.</title>
        <authorList>
            <person name="Selvaratnam C."/>
            <person name="Thevarajoo S."/>
            <person name="Goh K.M."/>
            <person name="Ee R."/>
            <person name="Chan K.-G."/>
            <person name="Chong C.S."/>
        </authorList>
    </citation>
    <scope>NUCLEOTIDE SEQUENCE [LARGE SCALE GENOMIC DNA]</scope>
    <source>
        <strain evidence="1 2">KMM 6058</strain>
    </source>
</reference>
<dbReference type="STRING" id="296218.AWN68_04945"/>
<gene>
    <name evidence="1" type="ORF">AWN68_04945</name>
</gene>
<proteinExistence type="predicted"/>
<accession>A0A150XJU4</accession>
<comment type="caution">
    <text evidence="1">The sequence shown here is derived from an EMBL/GenBank/DDBJ whole genome shotgun (WGS) entry which is preliminary data.</text>
</comment>
<name>A0A150XJU4_9BACT</name>
<dbReference type="OrthoDB" id="1425020at2"/>